<dbReference type="AlphaFoldDB" id="A0A2H1UZV3"/>
<sequence>MDWVKKPVNDSTYDDETHTTASTNPHHQQCVHAMRTDDVIRNAYDAVLWTLTLSPHHNNFLLTQADSPSYNVHKQ</sequence>
<protein>
    <submittedName>
        <fullName evidence="2">SFRICE_005864</fullName>
    </submittedName>
</protein>
<accession>A0A2H1UZV3</accession>
<evidence type="ECO:0000313" key="2">
    <source>
        <dbReference type="EMBL" id="SOQ34056.1"/>
    </source>
</evidence>
<dbReference type="EMBL" id="ODYU01000005">
    <property type="protein sequence ID" value="SOQ34056.1"/>
    <property type="molecule type" value="Genomic_DNA"/>
</dbReference>
<proteinExistence type="predicted"/>
<feature type="region of interest" description="Disordered" evidence="1">
    <location>
        <begin position="1"/>
        <end position="27"/>
    </location>
</feature>
<evidence type="ECO:0000256" key="1">
    <source>
        <dbReference type="SAM" id="MobiDB-lite"/>
    </source>
</evidence>
<name>A0A2H1UZV3_SPOFR</name>
<gene>
    <name evidence="2" type="ORF">SFRICE_005864</name>
</gene>
<organism evidence="2">
    <name type="scientific">Spodoptera frugiperda</name>
    <name type="common">Fall armyworm</name>
    <dbReference type="NCBI Taxonomy" id="7108"/>
    <lineage>
        <taxon>Eukaryota</taxon>
        <taxon>Metazoa</taxon>
        <taxon>Ecdysozoa</taxon>
        <taxon>Arthropoda</taxon>
        <taxon>Hexapoda</taxon>
        <taxon>Insecta</taxon>
        <taxon>Pterygota</taxon>
        <taxon>Neoptera</taxon>
        <taxon>Endopterygota</taxon>
        <taxon>Lepidoptera</taxon>
        <taxon>Glossata</taxon>
        <taxon>Ditrysia</taxon>
        <taxon>Noctuoidea</taxon>
        <taxon>Noctuidae</taxon>
        <taxon>Amphipyrinae</taxon>
        <taxon>Spodoptera</taxon>
    </lineage>
</organism>
<reference evidence="2" key="1">
    <citation type="submission" date="2016-07" db="EMBL/GenBank/DDBJ databases">
        <authorList>
            <person name="Bretaudeau A."/>
        </authorList>
    </citation>
    <scope>NUCLEOTIDE SEQUENCE</scope>
    <source>
        <strain evidence="2">Rice</strain>
        <tissue evidence="2">Whole body</tissue>
    </source>
</reference>